<feature type="transmembrane region" description="Helical" evidence="1">
    <location>
        <begin position="273"/>
        <end position="293"/>
    </location>
</feature>
<sequence length="468" mass="52414">MGYPLDLEDYDDSNGSADDYRTHFMDNLRTTLTVLLIVQHSIIETASSSYPYFDSTPLTVFVFMCKTLIVGLFFFISGYAASISRSTPAAYYGAGRSDASFVWRRSLRLLFPAFLYGIFGHLIIWMVLTKSWPSFFGGAGSVSTEDGYSTPQVWGFARFEGPVVHILFLWVLDMAYVFLRPAKKAVMAGIISTPRRSAPPPKSDSERSISGNRFNASRRKAARMVKIRSRKDWYRLSGIALALLSVWTFAVTASGKSEKSPLRFGFNVASYDAIVPAAPFQHILAYMAGIQLYKWQNYMLIPSPYIFPAFIASLFSSVSLLLLSMAISPTMREIVQLNTPWPVHPSFVDGGFNYHTLFFSVWNAVTFFALASTIVSLYAQWEWTRRDWGSVARHSYIPVWFHMIPIVFFVRLLAADGGWSPSRAEAKWAPGLAQESVVWRCFLVATGSTICSWFVGLAVAGCGWVLGC</sequence>
<evidence type="ECO:0000259" key="2">
    <source>
        <dbReference type="Pfam" id="PF01757"/>
    </source>
</evidence>
<feature type="transmembrane region" description="Helical" evidence="1">
    <location>
        <begin position="437"/>
        <end position="466"/>
    </location>
</feature>
<evidence type="ECO:0000256" key="1">
    <source>
        <dbReference type="SAM" id="Phobius"/>
    </source>
</evidence>
<protein>
    <recommendedName>
        <fullName evidence="2">Acyltransferase 3 domain-containing protein</fullName>
    </recommendedName>
</protein>
<feature type="transmembrane region" description="Helical" evidence="1">
    <location>
        <begin position="305"/>
        <end position="327"/>
    </location>
</feature>
<gene>
    <name evidence="3" type="ORF">FA13DRAFT_1740553</name>
</gene>
<dbReference type="PANTHER" id="PTHR36927">
    <property type="entry name" value="BLR4337 PROTEIN"/>
    <property type="match status" value="1"/>
</dbReference>
<feature type="transmembrane region" description="Helical" evidence="1">
    <location>
        <begin position="399"/>
        <end position="417"/>
    </location>
</feature>
<feature type="domain" description="Acyltransferase 3" evidence="2">
    <location>
        <begin position="23"/>
        <end position="453"/>
    </location>
</feature>
<feature type="transmembrane region" description="Helical" evidence="1">
    <location>
        <begin position="109"/>
        <end position="128"/>
    </location>
</feature>
<feature type="transmembrane region" description="Helical" evidence="1">
    <location>
        <begin position="233"/>
        <end position="253"/>
    </location>
</feature>
<dbReference type="Proteomes" id="UP000298030">
    <property type="component" value="Unassembled WGS sequence"/>
</dbReference>
<reference evidence="3 4" key="1">
    <citation type="journal article" date="2019" name="Nat. Ecol. Evol.">
        <title>Megaphylogeny resolves global patterns of mushroom evolution.</title>
        <authorList>
            <person name="Varga T."/>
            <person name="Krizsan K."/>
            <person name="Foldi C."/>
            <person name="Dima B."/>
            <person name="Sanchez-Garcia M."/>
            <person name="Sanchez-Ramirez S."/>
            <person name="Szollosi G.J."/>
            <person name="Szarkandi J.G."/>
            <person name="Papp V."/>
            <person name="Albert L."/>
            <person name="Andreopoulos W."/>
            <person name="Angelini C."/>
            <person name="Antonin V."/>
            <person name="Barry K.W."/>
            <person name="Bougher N.L."/>
            <person name="Buchanan P."/>
            <person name="Buyck B."/>
            <person name="Bense V."/>
            <person name="Catcheside P."/>
            <person name="Chovatia M."/>
            <person name="Cooper J."/>
            <person name="Damon W."/>
            <person name="Desjardin D."/>
            <person name="Finy P."/>
            <person name="Geml J."/>
            <person name="Haridas S."/>
            <person name="Hughes K."/>
            <person name="Justo A."/>
            <person name="Karasinski D."/>
            <person name="Kautmanova I."/>
            <person name="Kiss B."/>
            <person name="Kocsube S."/>
            <person name="Kotiranta H."/>
            <person name="LaButti K.M."/>
            <person name="Lechner B.E."/>
            <person name="Liimatainen K."/>
            <person name="Lipzen A."/>
            <person name="Lukacs Z."/>
            <person name="Mihaltcheva S."/>
            <person name="Morgado L.N."/>
            <person name="Niskanen T."/>
            <person name="Noordeloos M.E."/>
            <person name="Ohm R.A."/>
            <person name="Ortiz-Santana B."/>
            <person name="Ovrebo C."/>
            <person name="Racz N."/>
            <person name="Riley R."/>
            <person name="Savchenko A."/>
            <person name="Shiryaev A."/>
            <person name="Soop K."/>
            <person name="Spirin V."/>
            <person name="Szebenyi C."/>
            <person name="Tomsovsky M."/>
            <person name="Tulloss R.E."/>
            <person name="Uehling J."/>
            <person name="Grigoriev I.V."/>
            <person name="Vagvolgyi C."/>
            <person name="Papp T."/>
            <person name="Martin F.M."/>
            <person name="Miettinen O."/>
            <person name="Hibbett D.S."/>
            <person name="Nagy L.G."/>
        </authorList>
    </citation>
    <scope>NUCLEOTIDE SEQUENCE [LARGE SCALE GENOMIC DNA]</scope>
    <source>
        <strain evidence="3 4">FP101781</strain>
    </source>
</reference>
<dbReference type="GO" id="GO:0016747">
    <property type="term" value="F:acyltransferase activity, transferring groups other than amino-acyl groups"/>
    <property type="evidence" value="ECO:0007669"/>
    <property type="project" value="InterPro"/>
</dbReference>
<accession>A0A4Y7SLZ0</accession>
<evidence type="ECO:0000313" key="3">
    <source>
        <dbReference type="EMBL" id="TEB22890.1"/>
    </source>
</evidence>
<keyword evidence="1" id="KW-0812">Transmembrane</keyword>
<dbReference type="Pfam" id="PF01757">
    <property type="entry name" value="Acyl_transf_3"/>
    <property type="match status" value="1"/>
</dbReference>
<dbReference type="InterPro" id="IPR050623">
    <property type="entry name" value="Glucan_succinyl_AcylTrfase"/>
</dbReference>
<comment type="caution">
    <text evidence="3">The sequence shown here is derived from an EMBL/GenBank/DDBJ whole genome shotgun (WGS) entry which is preliminary data.</text>
</comment>
<dbReference type="InterPro" id="IPR002656">
    <property type="entry name" value="Acyl_transf_3_dom"/>
</dbReference>
<organism evidence="3 4">
    <name type="scientific">Coprinellus micaceus</name>
    <name type="common">Glistening ink-cap mushroom</name>
    <name type="synonym">Coprinus micaceus</name>
    <dbReference type="NCBI Taxonomy" id="71717"/>
    <lineage>
        <taxon>Eukaryota</taxon>
        <taxon>Fungi</taxon>
        <taxon>Dikarya</taxon>
        <taxon>Basidiomycota</taxon>
        <taxon>Agaricomycotina</taxon>
        <taxon>Agaricomycetes</taxon>
        <taxon>Agaricomycetidae</taxon>
        <taxon>Agaricales</taxon>
        <taxon>Agaricineae</taxon>
        <taxon>Psathyrellaceae</taxon>
        <taxon>Coprinellus</taxon>
    </lineage>
</organism>
<feature type="transmembrane region" description="Helical" evidence="1">
    <location>
        <begin position="58"/>
        <end position="81"/>
    </location>
</feature>
<dbReference type="OrthoDB" id="4141464at2759"/>
<dbReference type="AlphaFoldDB" id="A0A4Y7SLZ0"/>
<evidence type="ECO:0000313" key="4">
    <source>
        <dbReference type="Proteomes" id="UP000298030"/>
    </source>
</evidence>
<dbReference type="EMBL" id="QPFP01000084">
    <property type="protein sequence ID" value="TEB22890.1"/>
    <property type="molecule type" value="Genomic_DNA"/>
</dbReference>
<dbReference type="PANTHER" id="PTHR36927:SF4">
    <property type="entry name" value="BLR5718 PROTEIN"/>
    <property type="match status" value="1"/>
</dbReference>
<name>A0A4Y7SLZ0_COPMI</name>
<proteinExistence type="predicted"/>
<feature type="transmembrane region" description="Helical" evidence="1">
    <location>
        <begin position="162"/>
        <end position="179"/>
    </location>
</feature>
<keyword evidence="1" id="KW-0472">Membrane</keyword>
<feature type="transmembrane region" description="Helical" evidence="1">
    <location>
        <begin position="357"/>
        <end position="379"/>
    </location>
</feature>
<keyword evidence="4" id="KW-1185">Reference proteome</keyword>
<keyword evidence="1" id="KW-1133">Transmembrane helix</keyword>